<dbReference type="SUPFAM" id="SSF55298">
    <property type="entry name" value="YjgF-like"/>
    <property type="match status" value="1"/>
</dbReference>
<dbReference type="Pfam" id="PF14588">
    <property type="entry name" value="YjgF_endoribonc"/>
    <property type="match status" value="1"/>
</dbReference>
<name>A0A3M3X0Q2_PSEMA</name>
<dbReference type="InterPro" id="IPR035959">
    <property type="entry name" value="RutC-like_sf"/>
</dbReference>
<dbReference type="PANTHER" id="PTHR43760:SF1">
    <property type="entry name" value="ENDORIBONUCLEASE L-PSP_CHORISMATE MUTASE-LIKE DOMAIN-CONTAINING PROTEIN"/>
    <property type="match status" value="1"/>
</dbReference>
<feature type="domain" description="Endoribonuclease L-PSP/chorismate mutase-like" evidence="1">
    <location>
        <begin position="10"/>
        <end position="138"/>
    </location>
</feature>
<evidence type="ECO:0000313" key="3">
    <source>
        <dbReference type="Proteomes" id="UP000276587"/>
    </source>
</evidence>
<dbReference type="CDD" id="cd02199">
    <property type="entry name" value="YjgF_YER057c_UK114_like_1"/>
    <property type="match status" value="1"/>
</dbReference>
<keyword evidence="3" id="KW-1185">Reference proteome</keyword>
<comment type="caution">
    <text evidence="2">The sequence shown here is derived from an EMBL/GenBank/DDBJ whole genome shotgun (WGS) entry which is preliminary data.</text>
</comment>
<reference evidence="2 3" key="1">
    <citation type="submission" date="2018-08" db="EMBL/GenBank/DDBJ databases">
        <title>Recombination of ecologically and evolutionarily significant loci maintains genetic cohesion in the Pseudomonas syringae species complex.</title>
        <authorList>
            <person name="Dillon M."/>
            <person name="Thakur S."/>
            <person name="Almeida R.N.D."/>
            <person name="Weir B.S."/>
            <person name="Guttman D.S."/>
        </authorList>
    </citation>
    <scope>NUCLEOTIDE SEQUENCE [LARGE SCALE GENOMIC DNA]</scope>
    <source>
        <strain evidence="2 3">ICMP 3555</strain>
    </source>
</reference>
<dbReference type="EMBL" id="RBQF01000364">
    <property type="protein sequence ID" value="RMP01689.1"/>
    <property type="molecule type" value="Genomic_DNA"/>
</dbReference>
<dbReference type="AlphaFoldDB" id="A0A3M3X0Q2"/>
<organism evidence="2 3">
    <name type="scientific">Pseudomonas marginalis pv. marginalis</name>
    <dbReference type="NCBI Taxonomy" id="97473"/>
    <lineage>
        <taxon>Bacteria</taxon>
        <taxon>Pseudomonadati</taxon>
        <taxon>Pseudomonadota</taxon>
        <taxon>Gammaproteobacteria</taxon>
        <taxon>Pseudomonadales</taxon>
        <taxon>Pseudomonadaceae</taxon>
        <taxon>Pseudomonas</taxon>
    </lineage>
</organism>
<dbReference type="Proteomes" id="UP000276587">
    <property type="component" value="Unassembled WGS sequence"/>
</dbReference>
<evidence type="ECO:0000313" key="2">
    <source>
        <dbReference type="EMBL" id="RMP01689.1"/>
    </source>
</evidence>
<sequence>MIMSDSLHQRVHALGLALPTPSQPIANYINHVVSQNHLFVSGQIPLVDGKPAYVGRLGESISDEEGAHAAELAALGLLGQLSDALGDDLSRLVRTVRLGVFIASGADFKQQSVVANGASNLLVNALGEKGRHVRTAVGVSSLPAGVAVEVDAIFELRP</sequence>
<protein>
    <recommendedName>
        <fullName evidence="1">Endoribonuclease L-PSP/chorismate mutase-like domain-containing protein</fullName>
    </recommendedName>
</protein>
<dbReference type="InterPro" id="IPR013813">
    <property type="entry name" value="Endoribo_LPSP/chorism_mut-like"/>
</dbReference>
<dbReference type="PANTHER" id="PTHR43760">
    <property type="entry name" value="ENDORIBONUCLEASE-RELATED"/>
    <property type="match status" value="1"/>
</dbReference>
<evidence type="ECO:0000259" key="1">
    <source>
        <dbReference type="Pfam" id="PF14588"/>
    </source>
</evidence>
<dbReference type="Gene3D" id="3.30.1330.40">
    <property type="entry name" value="RutC-like"/>
    <property type="match status" value="1"/>
</dbReference>
<proteinExistence type="predicted"/>
<accession>A0A3M3X0Q2</accession>
<gene>
    <name evidence="2" type="ORF">ALQ29_04046</name>
</gene>